<proteinExistence type="inferred from homology"/>
<dbReference type="GeneID" id="69018393"/>
<dbReference type="Pfam" id="PF08240">
    <property type="entry name" value="ADH_N"/>
    <property type="match status" value="1"/>
</dbReference>
<accession>A0A8H4CSK7</accession>
<keyword evidence="2" id="KW-0560">Oxidoreductase</keyword>
<evidence type="ECO:0000259" key="3">
    <source>
        <dbReference type="Pfam" id="PF08240"/>
    </source>
</evidence>
<organism evidence="4 5">
    <name type="scientific">Colletotrichum gloeosporioides</name>
    <name type="common">Anthracnose fungus</name>
    <name type="synonym">Glomerella cingulata</name>
    <dbReference type="NCBI Taxonomy" id="474922"/>
    <lineage>
        <taxon>Eukaryota</taxon>
        <taxon>Fungi</taxon>
        <taxon>Dikarya</taxon>
        <taxon>Ascomycota</taxon>
        <taxon>Pezizomycotina</taxon>
        <taxon>Sordariomycetes</taxon>
        <taxon>Hypocreomycetidae</taxon>
        <taxon>Glomerellales</taxon>
        <taxon>Glomerellaceae</taxon>
        <taxon>Colletotrichum</taxon>
        <taxon>Colletotrichum gloeosporioides species complex</taxon>
    </lineage>
</organism>
<gene>
    <name evidence="4" type="ORF">GCG54_00011267</name>
</gene>
<name>A0A8H4CSK7_COLGL</name>
<dbReference type="GO" id="GO:0016651">
    <property type="term" value="F:oxidoreductase activity, acting on NAD(P)H"/>
    <property type="evidence" value="ECO:0007669"/>
    <property type="project" value="InterPro"/>
</dbReference>
<dbReference type="Gene3D" id="3.90.180.10">
    <property type="entry name" value="Medium-chain alcohol dehydrogenases, catalytic domain"/>
    <property type="match status" value="1"/>
</dbReference>
<dbReference type="PANTHER" id="PTHR45348:SF2">
    <property type="entry name" value="ZINC-TYPE ALCOHOL DEHYDROGENASE-LIKE PROTEIN C2E1P3.01"/>
    <property type="match status" value="1"/>
</dbReference>
<dbReference type="EMBL" id="WVTB01000017">
    <property type="protein sequence ID" value="KAF3809071.1"/>
    <property type="molecule type" value="Genomic_DNA"/>
</dbReference>
<dbReference type="Proteomes" id="UP000613401">
    <property type="component" value="Unassembled WGS sequence"/>
</dbReference>
<sequence>MSSSNTVSQTALCLTCIGRPLVWSQQPIPRPGPGEILVRVHAVGLLPLDRKLRDLGVFNISSRLPITLGIDVDGEVVQHGPRPSTTQVRASYPAVGTKVLFQANLRRPHAGGQASFVLANAECLIPVPETISVVEAATLVTNPFTAALSLFHQFGLDFPFPGTDPTFDYHSAHVVVLGAGTTVGSLIVRLASITGIGTIITTSSESSFASLRALGATHVIDRSSSSIAATVQSILRASIINVVEAYASGQPTLAVSLFEVSGVSGSIIMLASSTGGDTAALADKGISLRNVNGSFESHPVLFQQRATVLPKVVDRRHDLMRGLNPQAVNAALDDIGKGGGVRYVVQVHVDDGDDDDGEEAWDI</sequence>
<evidence type="ECO:0000313" key="5">
    <source>
        <dbReference type="Proteomes" id="UP000613401"/>
    </source>
</evidence>
<dbReference type="SUPFAM" id="SSF50129">
    <property type="entry name" value="GroES-like"/>
    <property type="match status" value="1"/>
</dbReference>
<dbReference type="PANTHER" id="PTHR45348">
    <property type="entry name" value="HYPOTHETICAL OXIDOREDUCTASE (EUROFUNG)"/>
    <property type="match status" value="1"/>
</dbReference>
<evidence type="ECO:0000256" key="2">
    <source>
        <dbReference type="ARBA" id="ARBA00023002"/>
    </source>
</evidence>
<reference evidence="4" key="1">
    <citation type="journal article" date="2020" name="Phytopathology">
        <title>Genome sequence and comparative analysis of Colletotrichum gloeosporioides isolated from Liriodendron leaves.</title>
        <authorList>
            <person name="Fu F.F."/>
            <person name="Hao Z."/>
            <person name="Wang P."/>
            <person name="Lu Y."/>
            <person name="Xue L.J."/>
            <person name="Wei G."/>
            <person name="Tian Y."/>
            <person name="Baishi H."/>
            <person name="Xu H."/>
            <person name="Shi J."/>
            <person name="Cheng T."/>
            <person name="Wang G."/>
            <person name="Yi Y."/>
            <person name="Chen J."/>
        </authorList>
    </citation>
    <scope>NUCLEOTIDE SEQUENCE</scope>
    <source>
        <strain evidence="4">Lc1</strain>
    </source>
</reference>
<evidence type="ECO:0000256" key="1">
    <source>
        <dbReference type="ARBA" id="ARBA00008072"/>
    </source>
</evidence>
<dbReference type="SUPFAM" id="SSF51735">
    <property type="entry name" value="NAD(P)-binding Rossmann-fold domains"/>
    <property type="match status" value="1"/>
</dbReference>
<feature type="domain" description="Alcohol dehydrogenase-like N-terminal" evidence="3">
    <location>
        <begin position="32"/>
        <end position="129"/>
    </location>
</feature>
<dbReference type="InterPro" id="IPR036291">
    <property type="entry name" value="NAD(P)-bd_dom_sf"/>
</dbReference>
<dbReference type="RefSeq" id="XP_045268230.1">
    <property type="nucleotide sequence ID" value="XM_045411172.1"/>
</dbReference>
<comment type="similarity">
    <text evidence="1">Belongs to the zinc-containing alcohol dehydrogenase family.</text>
</comment>
<keyword evidence="5" id="KW-1185">Reference proteome</keyword>
<evidence type="ECO:0000313" key="4">
    <source>
        <dbReference type="EMBL" id="KAF3809071.1"/>
    </source>
</evidence>
<reference evidence="4" key="2">
    <citation type="submission" date="2020-03" db="EMBL/GenBank/DDBJ databases">
        <authorList>
            <person name="Fu F.-F."/>
            <person name="Chen J."/>
        </authorList>
    </citation>
    <scope>NUCLEOTIDE SEQUENCE</scope>
    <source>
        <strain evidence="4">Lc1</strain>
    </source>
</reference>
<dbReference type="AlphaFoldDB" id="A0A8H4CSK7"/>
<comment type="caution">
    <text evidence="4">The sequence shown here is derived from an EMBL/GenBank/DDBJ whole genome shotgun (WGS) entry which is preliminary data.</text>
</comment>
<dbReference type="Gene3D" id="3.40.50.720">
    <property type="entry name" value="NAD(P)-binding Rossmann-like Domain"/>
    <property type="match status" value="1"/>
</dbReference>
<dbReference type="InterPro" id="IPR011032">
    <property type="entry name" value="GroES-like_sf"/>
</dbReference>
<dbReference type="InterPro" id="IPR013154">
    <property type="entry name" value="ADH-like_N"/>
</dbReference>
<dbReference type="InterPro" id="IPR047122">
    <property type="entry name" value="Trans-enoyl_RdTase-like"/>
</dbReference>
<protein>
    <recommendedName>
        <fullName evidence="3">Alcohol dehydrogenase-like N-terminal domain-containing protein</fullName>
    </recommendedName>
</protein>